<dbReference type="Pfam" id="PF26643">
    <property type="entry name" value="Slr1339"/>
    <property type="match status" value="1"/>
</dbReference>
<organism evidence="2 3">
    <name type="scientific">Moorena producens PAL-8-15-08-1</name>
    <dbReference type="NCBI Taxonomy" id="1458985"/>
    <lineage>
        <taxon>Bacteria</taxon>
        <taxon>Bacillati</taxon>
        <taxon>Cyanobacteriota</taxon>
        <taxon>Cyanophyceae</taxon>
        <taxon>Coleofasciculales</taxon>
        <taxon>Coleofasciculaceae</taxon>
        <taxon>Moorena</taxon>
    </lineage>
</organism>
<name>A0A1D8TVF8_9CYAN</name>
<accession>A0A1D8TVF8</accession>
<dbReference type="RefSeq" id="WP_070393886.1">
    <property type="nucleotide sequence ID" value="NZ_CP017599.1"/>
</dbReference>
<dbReference type="InterPro" id="IPR058106">
    <property type="entry name" value="Slr1339"/>
</dbReference>
<protein>
    <submittedName>
        <fullName evidence="2">Uncharacterized protein</fullName>
    </submittedName>
</protein>
<sequence length="150" mass="17331">MESMDDLLAQLKAEYQQKDAGVQPQEKPLFQEQLVDLPLTDPPTSESPAKIPDWVSTAQDRELAEMRTEFTKKDQEDALKQQQELEAEQKRVQQEKQREREALNQQATDWLKTLSPNSAEGLWFEEFSDSYPSKLEAAIDYLQALKETQS</sequence>
<evidence type="ECO:0000256" key="1">
    <source>
        <dbReference type="SAM" id="MobiDB-lite"/>
    </source>
</evidence>
<dbReference type="EMBL" id="CP017599">
    <property type="protein sequence ID" value="AOX01446.1"/>
    <property type="molecule type" value="Genomic_DNA"/>
</dbReference>
<dbReference type="NCBIfam" id="NF047397">
    <property type="entry name" value="slr1339_fam"/>
    <property type="match status" value="1"/>
</dbReference>
<dbReference type="OrthoDB" id="425925at2"/>
<reference evidence="3" key="1">
    <citation type="submission" date="2016-10" db="EMBL/GenBank/DDBJ databases">
        <title>Comparative genomics uncovers the prolific and rare metabolic potential of the cyanobacterial genus Moorea.</title>
        <authorList>
            <person name="Leao T."/>
            <person name="Castelao G."/>
            <person name="Korobeynikov A."/>
            <person name="Monroe E.A."/>
            <person name="Podell S."/>
            <person name="Glukhov E."/>
            <person name="Allen E."/>
            <person name="Gerwick W.H."/>
            <person name="Gerwick L."/>
        </authorList>
    </citation>
    <scope>NUCLEOTIDE SEQUENCE [LARGE SCALE GENOMIC DNA]</scope>
    <source>
        <strain evidence="3">PAL-8-15-08-1</strain>
    </source>
</reference>
<feature type="compositionally biased region" description="Basic and acidic residues" evidence="1">
    <location>
        <begin position="87"/>
        <end position="102"/>
    </location>
</feature>
<evidence type="ECO:0000313" key="2">
    <source>
        <dbReference type="EMBL" id="AOX01446.1"/>
    </source>
</evidence>
<evidence type="ECO:0000313" key="3">
    <source>
        <dbReference type="Proteomes" id="UP000177870"/>
    </source>
</evidence>
<gene>
    <name evidence="2" type="ORF">BJP34_20150</name>
</gene>
<dbReference type="Proteomes" id="UP000177870">
    <property type="component" value="Chromosome"/>
</dbReference>
<dbReference type="STRING" id="1458985.BJP34_20150"/>
<proteinExistence type="predicted"/>
<feature type="region of interest" description="Disordered" evidence="1">
    <location>
        <begin position="72"/>
        <end position="108"/>
    </location>
</feature>
<dbReference type="AlphaFoldDB" id="A0A1D8TVF8"/>
<dbReference type="KEGG" id="mpro:BJP34_20150"/>